<feature type="domain" description="Tape measure protein N-terminal" evidence="3">
    <location>
        <begin position="112"/>
        <end position="304"/>
    </location>
</feature>
<dbReference type="OrthoDB" id="38641at2"/>
<evidence type="ECO:0000256" key="1">
    <source>
        <dbReference type="SAM" id="Coils"/>
    </source>
</evidence>
<feature type="compositionally biased region" description="Low complexity" evidence="2">
    <location>
        <begin position="781"/>
        <end position="792"/>
    </location>
</feature>
<dbReference type="AlphaFoldDB" id="A0A4Q6XUL0"/>
<dbReference type="RefSeq" id="WP_130157747.1">
    <property type="nucleotide sequence ID" value="NZ_SGIS01000016.1"/>
</dbReference>
<evidence type="ECO:0000313" key="4">
    <source>
        <dbReference type="EMBL" id="RZF64273.1"/>
    </source>
</evidence>
<dbReference type="Proteomes" id="UP000292085">
    <property type="component" value="Unassembled WGS sequence"/>
</dbReference>
<reference evidence="4 5" key="1">
    <citation type="submission" date="2019-02" db="EMBL/GenBank/DDBJ databases">
        <authorList>
            <person name="Li Y."/>
        </authorList>
    </citation>
    <scope>NUCLEOTIDE SEQUENCE [LARGE SCALE GENOMIC DNA]</scope>
    <source>
        <strain evidence="4 5">3-7</strain>
    </source>
</reference>
<protein>
    <recommendedName>
        <fullName evidence="3">Tape measure protein N-terminal domain-containing protein</fullName>
    </recommendedName>
</protein>
<proteinExistence type="predicted"/>
<feature type="coiled-coil region" evidence="1">
    <location>
        <begin position="843"/>
        <end position="906"/>
    </location>
</feature>
<keyword evidence="1" id="KW-0175">Coiled coil</keyword>
<evidence type="ECO:0000259" key="3">
    <source>
        <dbReference type="Pfam" id="PF20155"/>
    </source>
</evidence>
<dbReference type="InterPro" id="IPR013491">
    <property type="entry name" value="Tape_meas_N"/>
</dbReference>
<dbReference type="Pfam" id="PF20155">
    <property type="entry name" value="TMP_3"/>
    <property type="match status" value="1"/>
</dbReference>
<gene>
    <name evidence="4" type="ORF">EWE75_12060</name>
</gene>
<feature type="compositionally biased region" description="Basic and acidic residues" evidence="2">
    <location>
        <begin position="755"/>
        <end position="771"/>
    </location>
</feature>
<dbReference type="NCBIfam" id="TIGR02675">
    <property type="entry name" value="tape_meas_nterm"/>
    <property type="match status" value="1"/>
</dbReference>
<sequence length="1231" mass="128346">MADSPDIRQLLLQVDATTELLRRNLDRAVAEVGRFQQGAQRSLDATDRGFNNLGRGIERIVPAIDRTNARITSIGATTVRIQHQVEASSNAIATAFTRAGGALAAVFAVDKVKEYADGYTRFTNSLRVANLEGARLTATQEALFATAQKYGVNVEAIGDLYGRAAQAAHGIGATDGDVLKFSNAVAAAVKVQGGSAESAKDTIIQLGQALDSGVVHAQEYNSVTTGLYPLLQAVAATSDKYAGSVANIRKEMLAGKLTSADFFAEIVKAQEVLEKRAGSANLTISASLQVLDNALGRYIGQTDESLSATARFGGGIKLLADNLDTVLPALTSIAVAYGAVKAGSAVLAGADLALGAQRGTIAAILQGNAAYVDQIGIRARLAVAAQAEAAAEVTAIERTIAARAAERAALQESIVETNALAAAKRAEAAFAANSNINNTVGRTAAIKAQVEAENRAAFAAQRVADMRARQTVVTVELAAAEQELAIAQARAAVAAEAAAAATAAATIGARAAALASSLFAGALNLVTGAVPLIAIAALVGAIIHYSGEAGRAQEQTRAFTERHKEAAAALERTSIYGRAAATAIAQSGSAASTAAGGMARFAGAVGQAAANLRELARQRKQDALQSQADVQNNAQKTIREASSRIAGRQYAQVVNGVVVARGSSDSAADAADRAAIAKAQQDQASARTEYNRLKGLSLPVYAGSDATGGVDIPQKLLEMRNDLRIAQAGGNKSDINKLKAQVYELTQYQAYRKAGLSDETARSKSSEDAEQLRAAGQSKIDAGNAKAGAAAGRRADAQAKAEARRQAAAVKDEAADTRAYMTAERQANDALAAAHADLTNSAAERAQIERDRVEADRKNRNDELAEQAKQGRFGDPKTAAARVKALQDLNDRAAIAQTAVINLKEQRQKDDDAAALAAHQIDIKRDSVGVEEQLATTAKDRAAKELELLDLQKQEEKIRLERILAANSGASQGERAQAKLDYDTLDDRYAVKQTAVAVQNAGPMEQYRRQLSSDVGDLGTAFDGLKTDAIKGVADDFQSAAVAALHLHGVLGTVLSDLIKIGTEKLILSIIGAPLGLSTGGKIPGKATGGKISGEGTGTSDSIFALIDGRDPLMVSNGESIVNERATREYWPVIDAMNRGTLRKRIRGLAAGGRINPAALVQPSVPDMRAIGEAQRAAIPPQFIYVAVDKSELFDVHVQRAAAPLAQAAIVSGSQMAQQESAEAALQRIPT</sequence>
<feature type="region of interest" description="Disordered" evidence="2">
    <location>
        <begin position="754"/>
        <end position="814"/>
    </location>
</feature>
<evidence type="ECO:0000256" key="2">
    <source>
        <dbReference type="SAM" id="MobiDB-lite"/>
    </source>
</evidence>
<dbReference type="EMBL" id="SGIS01000016">
    <property type="protein sequence ID" value="RZF64273.1"/>
    <property type="molecule type" value="Genomic_DNA"/>
</dbReference>
<organism evidence="4 5">
    <name type="scientific">Sphingomonas populi</name>
    <dbReference type="NCBI Taxonomy" id="2484750"/>
    <lineage>
        <taxon>Bacteria</taxon>
        <taxon>Pseudomonadati</taxon>
        <taxon>Pseudomonadota</taxon>
        <taxon>Alphaproteobacteria</taxon>
        <taxon>Sphingomonadales</taxon>
        <taxon>Sphingomonadaceae</taxon>
        <taxon>Sphingomonas</taxon>
    </lineage>
</organism>
<keyword evidence="5" id="KW-1185">Reference proteome</keyword>
<name>A0A4Q6XUL0_9SPHN</name>
<feature type="compositionally biased region" description="Basic and acidic residues" evidence="2">
    <location>
        <begin position="793"/>
        <end position="814"/>
    </location>
</feature>
<evidence type="ECO:0000313" key="5">
    <source>
        <dbReference type="Proteomes" id="UP000292085"/>
    </source>
</evidence>
<comment type="caution">
    <text evidence="4">The sequence shown here is derived from an EMBL/GenBank/DDBJ whole genome shotgun (WGS) entry which is preliminary data.</text>
</comment>
<accession>A0A4Q6XUL0</accession>